<accession>A0A4C1WV24</accession>
<comment type="caution">
    <text evidence="1">The sequence shown here is derived from an EMBL/GenBank/DDBJ whole genome shotgun (WGS) entry which is preliminary data.</text>
</comment>
<gene>
    <name evidence="1" type="ORF">EVAR_96582_1</name>
</gene>
<name>A0A4C1WV24_EUMVA</name>
<dbReference type="EMBL" id="BGZK01000636">
    <property type="protein sequence ID" value="GBP53904.1"/>
    <property type="molecule type" value="Genomic_DNA"/>
</dbReference>
<dbReference type="Proteomes" id="UP000299102">
    <property type="component" value="Unassembled WGS sequence"/>
</dbReference>
<proteinExistence type="predicted"/>
<evidence type="ECO:0000313" key="2">
    <source>
        <dbReference type="Proteomes" id="UP000299102"/>
    </source>
</evidence>
<sequence>MRSTENEVKIHCTSIPRAGGGARARVLLTIRGNPRRPSPAPRVEVRRHARTSAASARQEHKACVALLQAAARWRRAPGAGPGPASRRRRGTLHNRRLWTEARAAAASPAPVRAQRRPRTITRSEVSHLPSSSTLSLLTTKGTYPYYVTHISQLLPQPRLRPAVTVPSIRHDAPHSLAFT</sequence>
<protein>
    <submittedName>
        <fullName evidence="1">Uncharacterized protein</fullName>
    </submittedName>
</protein>
<dbReference type="AlphaFoldDB" id="A0A4C1WV24"/>
<keyword evidence="2" id="KW-1185">Reference proteome</keyword>
<reference evidence="1 2" key="1">
    <citation type="journal article" date="2019" name="Commun. Biol.">
        <title>The bagworm genome reveals a unique fibroin gene that provides high tensile strength.</title>
        <authorList>
            <person name="Kono N."/>
            <person name="Nakamura H."/>
            <person name="Ohtoshi R."/>
            <person name="Tomita M."/>
            <person name="Numata K."/>
            <person name="Arakawa K."/>
        </authorList>
    </citation>
    <scope>NUCLEOTIDE SEQUENCE [LARGE SCALE GENOMIC DNA]</scope>
</reference>
<evidence type="ECO:0000313" key="1">
    <source>
        <dbReference type="EMBL" id="GBP53904.1"/>
    </source>
</evidence>
<organism evidence="1 2">
    <name type="scientific">Eumeta variegata</name>
    <name type="common">Bagworm moth</name>
    <name type="synonym">Eumeta japonica</name>
    <dbReference type="NCBI Taxonomy" id="151549"/>
    <lineage>
        <taxon>Eukaryota</taxon>
        <taxon>Metazoa</taxon>
        <taxon>Ecdysozoa</taxon>
        <taxon>Arthropoda</taxon>
        <taxon>Hexapoda</taxon>
        <taxon>Insecta</taxon>
        <taxon>Pterygota</taxon>
        <taxon>Neoptera</taxon>
        <taxon>Endopterygota</taxon>
        <taxon>Lepidoptera</taxon>
        <taxon>Glossata</taxon>
        <taxon>Ditrysia</taxon>
        <taxon>Tineoidea</taxon>
        <taxon>Psychidae</taxon>
        <taxon>Oiketicinae</taxon>
        <taxon>Eumeta</taxon>
    </lineage>
</organism>